<dbReference type="EMBL" id="CP117454">
    <property type="protein sequence ID" value="WLG83708.1"/>
    <property type="molecule type" value="Genomic_DNA"/>
</dbReference>
<organism evidence="1 2">
    <name type="scientific">Pseudomonas cucumis</name>
    <dbReference type="NCBI Taxonomy" id="2954082"/>
    <lineage>
        <taxon>Bacteria</taxon>
        <taxon>Pseudomonadati</taxon>
        <taxon>Pseudomonadota</taxon>
        <taxon>Gammaproteobacteria</taxon>
        <taxon>Pseudomonadales</taxon>
        <taxon>Pseudomonadaceae</taxon>
        <taxon>Pseudomonas</taxon>
    </lineage>
</organism>
<name>A0ABY9EU13_9PSED</name>
<protein>
    <submittedName>
        <fullName evidence="1">Uncharacterized protein</fullName>
    </submittedName>
</protein>
<accession>A0ABY9EU13</accession>
<evidence type="ECO:0000313" key="1">
    <source>
        <dbReference type="EMBL" id="WLG83708.1"/>
    </source>
</evidence>
<dbReference type="Proteomes" id="UP001239418">
    <property type="component" value="Chromosome"/>
</dbReference>
<evidence type="ECO:0000313" key="2">
    <source>
        <dbReference type="Proteomes" id="UP001239418"/>
    </source>
</evidence>
<proteinExistence type="predicted"/>
<dbReference type="RefSeq" id="WP_305446658.1">
    <property type="nucleotide sequence ID" value="NZ_CP117454.1"/>
</dbReference>
<sequence length="455" mass="49777">MTKPQFGVSFTPGETEDDESTATITITYVADLDHRYLLNISPSWATSSGLDIDLGSDGQLISINSSNTSNVTAVVQTVAKLASAAAMVGALDLNNEPYSSLADRVEKQNQIAVTSSPPNSCLRGAEYRSKFVGLTDLEERQKGVRSALVNRLRLANDLPETAGLLHYMNDEEFRLLKAVRCSLEEEWFDERAARMTKTDDELDKLTPGNKDGTRIIDLVRSATDPKMPLNSRIASLSRLRQLEKISAWKSEISPVLVATSNFASYEPSSVLKLTKALVDMSPEEWRQRRLLTIQREVQAREWEVAQLGCGVPSVVTKSLGKSATECRRALGALSVAREDFAANLGRLTDYRLASKFGSQLASKATSSNEIDPKAYERLRVARNAALTDVDSAKSALLNGPPHPQPIQVNKDVVKMLNATGQTEADGSWVLDKVVTELPEDGTDIPEIVIVIDKGK</sequence>
<reference evidence="1 2" key="1">
    <citation type="submission" date="2023-02" db="EMBL/GenBank/DDBJ databases">
        <title>Evolution of Hrp T3SS in non-pathogenic Pseudomonas fluorescens.</title>
        <authorList>
            <person name="Liao K."/>
            <person name="Wei H."/>
            <person name="Gu Y."/>
        </authorList>
    </citation>
    <scope>NUCLEOTIDE SEQUENCE [LARGE SCALE GENOMIC DNA]</scope>
    <source>
        <strain evidence="1 2">FP1935</strain>
    </source>
</reference>
<keyword evidence="2" id="KW-1185">Reference proteome</keyword>
<gene>
    <name evidence="1" type="ORF">PSH97_21795</name>
</gene>